<name>A0A2U9ITL7_9CREN</name>
<dbReference type="RefSeq" id="WP_110369147.1">
    <property type="nucleotide sequence ID" value="NZ_BBBA01000087.1"/>
</dbReference>
<dbReference type="KEGG" id="mhk:DFR87_06235"/>
<reference evidence="1" key="1">
    <citation type="submission" date="2018-05" db="EMBL/GenBank/DDBJ databases">
        <title>Complete Genome Sequences of Extremely Thermoacidophilic, Metal-Mobilizing Type-Strain Members of the Archaeal Family Sulfolobaceae: Acidianus brierleyi DSM-1651T, Acidianus sulfidivorans DSM-18786T, Metallosphaera hakonensis DSM-7519T, and Metallosphaera prunae DSM-10039T.</title>
        <authorList>
            <person name="Counts J.A."/>
            <person name="Kelly R.M."/>
        </authorList>
    </citation>
    <scope>NUCLEOTIDE SEQUENCE [LARGE SCALE GENOMIC DNA]</scope>
    <source>
        <strain evidence="1">HO1-1</strain>
    </source>
</reference>
<keyword evidence="2" id="KW-1185">Reference proteome</keyword>
<gene>
    <name evidence="1" type="ORF">DFR87_06235</name>
</gene>
<dbReference type="OrthoDB" id="44232at2157"/>
<organism evidence="1 2">
    <name type="scientific">Metallosphaera hakonensis JCM 8857 = DSM 7519</name>
    <dbReference type="NCBI Taxonomy" id="1293036"/>
    <lineage>
        <taxon>Archaea</taxon>
        <taxon>Thermoproteota</taxon>
        <taxon>Thermoprotei</taxon>
        <taxon>Sulfolobales</taxon>
        <taxon>Sulfolobaceae</taxon>
        <taxon>Metallosphaera</taxon>
    </lineage>
</organism>
<dbReference type="GeneID" id="36834923"/>
<accession>A0A2U9ITL7</accession>
<protein>
    <submittedName>
        <fullName evidence="1">Uncharacterized protein</fullName>
    </submittedName>
</protein>
<sequence length="284" mass="31280">MKRLPISITTGLMLLFLLSQVTGTLGAQIYNPPGGSGGGIVAYSTIYSNDAGYAYNLSSVTWFSAILNLTGIFKYNSSEGGFQEAAFYTALGQYFSNGTVSYVQPVIVFFSNGADTGLAWFVQEIQDGHLKYSENETFLSAPSYFLELGNYLINLTISATLNSENEITQVHVVIIGLFSDHTHVDQTINLPVPIPDQHVFMEVEDPLNSQYKPFPFPLIPSNNYLFINGTAIQYGVPISVPYGYAEEFVMSTAHAYAYPTVTQLPDYQLVQGFQYVSISSKYST</sequence>
<proteinExistence type="predicted"/>
<dbReference type="STRING" id="1293036.GCA_001315825_03253"/>
<dbReference type="EMBL" id="CP029287">
    <property type="protein sequence ID" value="AWR99368.1"/>
    <property type="molecule type" value="Genomic_DNA"/>
</dbReference>
<evidence type="ECO:0000313" key="1">
    <source>
        <dbReference type="EMBL" id="AWR99368.1"/>
    </source>
</evidence>
<dbReference type="Proteomes" id="UP000247586">
    <property type="component" value="Chromosome"/>
</dbReference>
<evidence type="ECO:0000313" key="2">
    <source>
        <dbReference type="Proteomes" id="UP000247586"/>
    </source>
</evidence>
<dbReference type="AlphaFoldDB" id="A0A2U9ITL7"/>